<keyword evidence="2" id="KW-0560">Oxidoreductase</keyword>
<dbReference type="PIRSF" id="PIRSF000124">
    <property type="entry name" value="UDPglc_GDPman_dh"/>
    <property type="match status" value="1"/>
</dbReference>
<dbReference type="InterPro" id="IPR036291">
    <property type="entry name" value="NAD(P)-bd_dom_sf"/>
</dbReference>
<dbReference type="NCBIfam" id="TIGR03026">
    <property type="entry name" value="NDP-sugDHase"/>
    <property type="match status" value="1"/>
</dbReference>
<dbReference type="EMBL" id="JAVRHK010000011">
    <property type="protein sequence ID" value="MDT0677674.1"/>
    <property type="molecule type" value="Genomic_DNA"/>
</dbReference>
<dbReference type="RefSeq" id="WP_311504018.1">
    <property type="nucleotide sequence ID" value="NZ_JAVRHK010000011.1"/>
</dbReference>
<dbReference type="Gene3D" id="3.40.50.720">
    <property type="entry name" value="NAD(P)-binding Rossmann-like Domain"/>
    <property type="match status" value="2"/>
</dbReference>
<evidence type="ECO:0000256" key="5">
    <source>
        <dbReference type="SAM" id="MobiDB-lite"/>
    </source>
</evidence>
<keyword evidence="8" id="KW-1185">Reference proteome</keyword>
<dbReference type="InterPro" id="IPR028359">
    <property type="entry name" value="UDP_ManNAc/GlcNAc_DH"/>
</dbReference>
<evidence type="ECO:0000313" key="7">
    <source>
        <dbReference type="EMBL" id="MDT0677674.1"/>
    </source>
</evidence>
<reference evidence="7 8" key="1">
    <citation type="submission" date="2023-09" db="EMBL/GenBank/DDBJ databases">
        <authorList>
            <person name="Rey-Velasco X."/>
        </authorList>
    </citation>
    <scope>NUCLEOTIDE SEQUENCE [LARGE SCALE GENOMIC DNA]</scope>
    <source>
        <strain evidence="7 8">F117</strain>
    </source>
</reference>
<dbReference type="InterPro" id="IPR001732">
    <property type="entry name" value="UDP-Glc/GDP-Man_DH_N"/>
</dbReference>
<gene>
    <name evidence="7" type="ORF">RM539_13895</name>
</gene>
<dbReference type="Pfam" id="PF00984">
    <property type="entry name" value="UDPG_MGDP_dh"/>
    <property type="match status" value="1"/>
</dbReference>
<dbReference type="PANTHER" id="PTHR43491:SF2">
    <property type="entry name" value="UDP-N-ACETYL-D-MANNOSAMINE DEHYDROGENASE"/>
    <property type="match status" value="1"/>
</dbReference>
<evidence type="ECO:0000256" key="1">
    <source>
        <dbReference type="ARBA" id="ARBA00006601"/>
    </source>
</evidence>
<dbReference type="InterPro" id="IPR008927">
    <property type="entry name" value="6-PGluconate_DH-like_C_sf"/>
</dbReference>
<dbReference type="InterPro" id="IPR036220">
    <property type="entry name" value="UDP-Glc/GDP-Man_DH_C_sf"/>
</dbReference>
<dbReference type="SMART" id="SM00984">
    <property type="entry name" value="UDPG_MGDP_dh_C"/>
    <property type="match status" value="1"/>
</dbReference>
<dbReference type="PANTHER" id="PTHR43491">
    <property type="entry name" value="UDP-N-ACETYL-D-MANNOSAMINE DEHYDROGENASE"/>
    <property type="match status" value="1"/>
</dbReference>
<comment type="caution">
    <text evidence="7">The sequence shown here is derived from an EMBL/GenBank/DDBJ whole genome shotgun (WGS) entry which is preliminary data.</text>
</comment>
<dbReference type="Pfam" id="PF03720">
    <property type="entry name" value="UDPG_MGDP_dh_C"/>
    <property type="match status" value="1"/>
</dbReference>
<dbReference type="PIRSF" id="PIRSF500136">
    <property type="entry name" value="UDP_ManNAc_DH"/>
    <property type="match status" value="1"/>
</dbReference>
<feature type="region of interest" description="Disordered" evidence="5">
    <location>
        <begin position="79"/>
        <end position="104"/>
    </location>
</feature>
<evidence type="ECO:0000256" key="2">
    <source>
        <dbReference type="ARBA" id="ARBA00023002"/>
    </source>
</evidence>
<proteinExistence type="inferred from homology"/>
<accession>A0ABU3D8G8</accession>
<evidence type="ECO:0000313" key="8">
    <source>
        <dbReference type="Proteomes" id="UP001262582"/>
    </source>
</evidence>
<name>A0ABU3D8G8_9FLAO</name>
<keyword evidence="3" id="KW-0520">NAD</keyword>
<dbReference type="InterPro" id="IPR014026">
    <property type="entry name" value="UDP-Glc/GDP-Man_DH_dimer"/>
</dbReference>
<sequence>MNNEIRIAVIGLGYVGLPLARLFATRYPVIGYDINARRVKELQEGHDATLEVEDKKLQAVLVNSVYKLHSQPALAMAGAGEDRHPEFVSGSNEGENKNSPGGGREGIGLFITRDLGDIGECNHYIITVPTPVDKNNRPDLTPLYKSSESVGMVLKKGDIVIYESTVYPGATEDECVPVLEKVSGLKFNEDFFVGYSPERINPGDKEHTVDKILKVTSGSTPETGKNVDSLYASVITAGTHLAPTIKVAEAAKVIENSQRDINIAFVNELAKIFNLMDIDTNDVLEAAGTKWNFLPFKPGLVGGHCIGVDPYYLAQKAQEIGYHPEIILAGRRMNDSMGKYVASEVIKLMLANDLKIKGSNILVLGITFKENCPDVRNTKVVDVIKHLKEYQTNITIYDPLANPAEVMHEYGLTCYSELEACTELADRPEGDGRSKGNFDAIVLTVAHKEFLEMELDSLKSEDAVIYDVKGVLGKTASAKL</sequence>
<dbReference type="Proteomes" id="UP001262582">
    <property type="component" value="Unassembled WGS sequence"/>
</dbReference>
<evidence type="ECO:0000256" key="3">
    <source>
        <dbReference type="ARBA" id="ARBA00023027"/>
    </source>
</evidence>
<evidence type="ECO:0000256" key="4">
    <source>
        <dbReference type="PIRNR" id="PIRNR000124"/>
    </source>
</evidence>
<comment type="similarity">
    <text evidence="1 4">Belongs to the UDP-glucose/GDP-mannose dehydrogenase family.</text>
</comment>
<dbReference type="Pfam" id="PF03721">
    <property type="entry name" value="UDPG_MGDP_dh_N"/>
    <property type="match status" value="2"/>
</dbReference>
<dbReference type="SUPFAM" id="SSF52413">
    <property type="entry name" value="UDP-glucose/GDP-mannose dehydrogenase C-terminal domain"/>
    <property type="match status" value="1"/>
</dbReference>
<dbReference type="SUPFAM" id="SSF51735">
    <property type="entry name" value="NAD(P)-binding Rossmann-fold domains"/>
    <property type="match status" value="1"/>
</dbReference>
<protein>
    <submittedName>
        <fullName evidence="7">Nucleotide sugar dehydrogenase</fullName>
    </submittedName>
</protein>
<organism evidence="7 8">
    <name type="scientific">Autumnicola musiva</name>
    <dbReference type="NCBI Taxonomy" id="3075589"/>
    <lineage>
        <taxon>Bacteria</taxon>
        <taxon>Pseudomonadati</taxon>
        <taxon>Bacteroidota</taxon>
        <taxon>Flavobacteriia</taxon>
        <taxon>Flavobacteriales</taxon>
        <taxon>Flavobacteriaceae</taxon>
        <taxon>Autumnicola</taxon>
    </lineage>
</organism>
<evidence type="ECO:0000259" key="6">
    <source>
        <dbReference type="SMART" id="SM00984"/>
    </source>
</evidence>
<dbReference type="SUPFAM" id="SSF48179">
    <property type="entry name" value="6-phosphogluconate dehydrogenase C-terminal domain-like"/>
    <property type="match status" value="1"/>
</dbReference>
<dbReference type="InterPro" id="IPR014027">
    <property type="entry name" value="UDP-Glc/GDP-Man_DH_C"/>
</dbReference>
<feature type="compositionally biased region" description="Polar residues" evidence="5">
    <location>
        <begin position="89"/>
        <end position="99"/>
    </location>
</feature>
<dbReference type="InterPro" id="IPR017476">
    <property type="entry name" value="UDP-Glc/GDP-Man"/>
</dbReference>
<feature type="domain" description="UDP-glucose/GDP-mannose dehydrogenase C-terminal" evidence="6">
    <location>
        <begin position="362"/>
        <end position="474"/>
    </location>
</feature>